<dbReference type="Pfam" id="PF12773">
    <property type="entry name" value="DZR"/>
    <property type="match status" value="1"/>
</dbReference>
<reference evidence="4 5" key="1">
    <citation type="submission" date="2018-08" db="EMBL/GenBank/DDBJ databases">
        <title>A genome reference for cultivated species of the human gut microbiota.</title>
        <authorList>
            <person name="Zou Y."/>
            <person name="Xue W."/>
            <person name="Luo G."/>
        </authorList>
    </citation>
    <scope>NUCLEOTIDE SEQUENCE [LARGE SCALE GENOMIC DNA]</scope>
    <source>
        <strain evidence="4 5">TF08-14</strain>
    </source>
</reference>
<feature type="region of interest" description="Disordered" evidence="1">
    <location>
        <begin position="189"/>
        <end position="210"/>
    </location>
</feature>
<dbReference type="Proteomes" id="UP000260943">
    <property type="component" value="Unassembled WGS sequence"/>
</dbReference>
<comment type="caution">
    <text evidence="4">The sequence shown here is derived from an EMBL/GenBank/DDBJ whole genome shotgun (WGS) entry which is preliminary data.</text>
</comment>
<keyword evidence="2" id="KW-0472">Membrane</keyword>
<feature type="compositionally biased region" description="Low complexity" evidence="1">
    <location>
        <begin position="194"/>
        <end position="210"/>
    </location>
</feature>
<feature type="compositionally biased region" description="Basic and acidic residues" evidence="1">
    <location>
        <begin position="335"/>
        <end position="344"/>
    </location>
</feature>
<feature type="transmembrane region" description="Helical" evidence="2">
    <location>
        <begin position="148"/>
        <end position="166"/>
    </location>
</feature>
<evidence type="ECO:0000313" key="5">
    <source>
        <dbReference type="Proteomes" id="UP000260943"/>
    </source>
</evidence>
<dbReference type="AlphaFoldDB" id="A0A3E4QP29"/>
<sequence>MICPHCFKTIEDDASFCPHCSTYVGGAEVSVHDEFVFCEGCGARLSAHDRTCPKCGRPAPGILSTKSSSSDLAAGKTASFPRLTQSMIESEMPSPRPSAPTAAQVLSDSMDPSATNVLRTSDIEAAAASPSSDVDPYHKPKKRYVKPLVCSALAIALVGGGAYFVMEDPLGVMPGFYQAFEEAARDMYPSRQLPQGSSPASSESQASTQPVEMTDERVFQILSSSYNKIVSAYDSLGTIIDDYEYGFIANDKSVRQDKSSSAYAARDALDQVVDEIGQLDLDEDSVYYEDAQRLIQLAGWARTRVDVYCASWDISLAVPEGEKPSAHQSDILAPLRDRTQEDSEARDSYYANVVQWKPVEKDGASAE</sequence>
<evidence type="ECO:0000256" key="1">
    <source>
        <dbReference type="SAM" id="MobiDB-lite"/>
    </source>
</evidence>
<dbReference type="RefSeq" id="WP_117680241.1">
    <property type="nucleotide sequence ID" value="NZ_CALJOO010000035.1"/>
</dbReference>
<dbReference type="EMBL" id="QSRJ01000014">
    <property type="protein sequence ID" value="RGL07543.1"/>
    <property type="molecule type" value="Genomic_DNA"/>
</dbReference>
<protein>
    <submittedName>
        <fullName evidence="4">Zinc ribbon domain-containing protein</fullName>
    </submittedName>
</protein>
<feature type="domain" description="DZANK-type" evidence="3">
    <location>
        <begin position="3"/>
        <end position="56"/>
    </location>
</feature>
<proteinExistence type="predicted"/>
<gene>
    <name evidence="4" type="ORF">DXC81_09870</name>
</gene>
<feature type="region of interest" description="Disordered" evidence="1">
    <location>
        <begin position="324"/>
        <end position="344"/>
    </location>
</feature>
<evidence type="ECO:0000259" key="3">
    <source>
        <dbReference type="Pfam" id="PF12773"/>
    </source>
</evidence>
<keyword evidence="2" id="KW-1133">Transmembrane helix</keyword>
<evidence type="ECO:0000256" key="2">
    <source>
        <dbReference type="SAM" id="Phobius"/>
    </source>
</evidence>
<evidence type="ECO:0000313" key="4">
    <source>
        <dbReference type="EMBL" id="RGL07543.1"/>
    </source>
</evidence>
<organism evidence="4 5">
    <name type="scientific">Collinsella tanakaei</name>
    <dbReference type="NCBI Taxonomy" id="626935"/>
    <lineage>
        <taxon>Bacteria</taxon>
        <taxon>Bacillati</taxon>
        <taxon>Actinomycetota</taxon>
        <taxon>Coriobacteriia</taxon>
        <taxon>Coriobacteriales</taxon>
        <taxon>Coriobacteriaceae</taxon>
        <taxon>Collinsella</taxon>
    </lineage>
</organism>
<accession>A0A3E4QP29</accession>
<keyword evidence="2" id="KW-0812">Transmembrane</keyword>
<dbReference type="InterPro" id="IPR025874">
    <property type="entry name" value="DZR"/>
</dbReference>
<name>A0A3E4QP29_9ACTN</name>